<organism evidence="1 2">
    <name type="scientific">Camellia lanceoleosa</name>
    <dbReference type="NCBI Taxonomy" id="1840588"/>
    <lineage>
        <taxon>Eukaryota</taxon>
        <taxon>Viridiplantae</taxon>
        <taxon>Streptophyta</taxon>
        <taxon>Embryophyta</taxon>
        <taxon>Tracheophyta</taxon>
        <taxon>Spermatophyta</taxon>
        <taxon>Magnoliopsida</taxon>
        <taxon>eudicotyledons</taxon>
        <taxon>Gunneridae</taxon>
        <taxon>Pentapetalae</taxon>
        <taxon>asterids</taxon>
        <taxon>Ericales</taxon>
        <taxon>Theaceae</taxon>
        <taxon>Camellia</taxon>
    </lineage>
</organism>
<keyword evidence="1" id="KW-0808">Transferase</keyword>
<keyword evidence="1" id="KW-0675">Receptor</keyword>
<reference evidence="1 2" key="1">
    <citation type="journal article" date="2022" name="Plant J.">
        <title>Chromosome-level genome of Camellia lanceoleosa provides a valuable resource for understanding genome evolution and self-incompatibility.</title>
        <authorList>
            <person name="Gong W."/>
            <person name="Xiao S."/>
            <person name="Wang L."/>
            <person name="Liao Z."/>
            <person name="Chang Y."/>
            <person name="Mo W."/>
            <person name="Hu G."/>
            <person name="Li W."/>
            <person name="Zhao G."/>
            <person name="Zhu H."/>
            <person name="Hu X."/>
            <person name="Ji K."/>
            <person name="Xiang X."/>
            <person name="Song Q."/>
            <person name="Yuan D."/>
            <person name="Jin S."/>
            <person name="Zhang L."/>
        </authorList>
    </citation>
    <scope>NUCLEOTIDE SEQUENCE [LARGE SCALE GENOMIC DNA]</scope>
    <source>
        <strain evidence="1">SQ_2022a</strain>
    </source>
</reference>
<dbReference type="EMBL" id="CM045765">
    <property type="protein sequence ID" value="KAI7999862.1"/>
    <property type="molecule type" value="Genomic_DNA"/>
</dbReference>
<evidence type="ECO:0000313" key="1">
    <source>
        <dbReference type="EMBL" id="KAI7999862.1"/>
    </source>
</evidence>
<keyword evidence="2" id="KW-1185">Reference proteome</keyword>
<dbReference type="Proteomes" id="UP001060215">
    <property type="component" value="Chromosome 8"/>
</dbReference>
<accession>A0ACC0GHE6</accession>
<proteinExistence type="predicted"/>
<sequence length="217" mass="24136">MILSPKTKILLFLLLFFYVLLLCLIKVESNCKSGCDLAIASYYVWEGSNLTYITNIFTKKLSQILPYNPDIHNPDSSPTGTRIHVPFSCECMNGDFLGHTFTYITQTDDTYDKIARVAFANLTNTYWLQRVNKYDPTRIPDFVPINVTVNCSCGDQHVSKDYGLFATYPLRPGQNLSSVAAESGVSPELLQSYNPGSDFGAGYGLVFVPAKGQLLLS</sequence>
<protein>
    <submittedName>
        <fullName evidence="1">Chitin elicitor receptor kinase 1</fullName>
    </submittedName>
</protein>
<keyword evidence="1" id="KW-0418">Kinase</keyword>
<gene>
    <name evidence="1" type="ORF">LOK49_LG09G01513</name>
</gene>
<comment type="caution">
    <text evidence="1">The sequence shown here is derived from an EMBL/GenBank/DDBJ whole genome shotgun (WGS) entry which is preliminary data.</text>
</comment>
<name>A0ACC0GHE6_9ERIC</name>
<evidence type="ECO:0000313" key="2">
    <source>
        <dbReference type="Proteomes" id="UP001060215"/>
    </source>
</evidence>